<keyword evidence="3" id="KW-1185">Reference proteome</keyword>
<evidence type="ECO:0000256" key="1">
    <source>
        <dbReference type="SAM" id="MobiDB-lite"/>
    </source>
</evidence>
<reference evidence="2" key="1">
    <citation type="submission" date="2016-01" db="EMBL/GenBank/DDBJ databases">
        <authorList>
            <person name="Peeters C."/>
        </authorList>
    </citation>
    <scope>NUCLEOTIDE SEQUENCE [LARGE SCALE GENOMIC DNA]</scope>
    <source>
        <strain evidence="2">LMG 29323</strain>
    </source>
</reference>
<dbReference type="EMBL" id="FCOE02000071">
    <property type="protein sequence ID" value="SAL01888.1"/>
    <property type="molecule type" value="Genomic_DNA"/>
</dbReference>
<proteinExistence type="predicted"/>
<accession>A0A158E4X3</accession>
<name>A0A158E4X3_9BURK</name>
<organism evidence="2 3">
    <name type="scientific">Caballeronia pedi</name>
    <dbReference type="NCBI Taxonomy" id="1777141"/>
    <lineage>
        <taxon>Bacteria</taxon>
        <taxon>Pseudomonadati</taxon>
        <taxon>Pseudomonadota</taxon>
        <taxon>Betaproteobacteria</taxon>
        <taxon>Burkholderiales</taxon>
        <taxon>Burkholderiaceae</taxon>
        <taxon>Caballeronia</taxon>
    </lineage>
</organism>
<evidence type="ECO:0000313" key="2">
    <source>
        <dbReference type="EMBL" id="SAL01888.1"/>
    </source>
</evidence>
<protein>
    <submittedName>
        <fullName evidence="2">Uncharacterized protein</fullName>
    </submittedName>
</protein>
<feature type="region of interest" description="Disordered" evidence="1">
    <location>
        <begin position="300"/>
        <end position="327"/>
    </location>
</feature>
<gene>
    <name evidence="2" type="ORF">AWB80_08230</name>
</gene>
<evidence type="ECO:0000313" key="3">
    <source>
        <dbReference type="Proteomes" id="UP000054911"/>
    </source>
</evidence>
<sequence>MPLEQLLRRNLDARFFRARDDLQTEDRIAAGFEEVAIAPQRRRIDRQHFAPDTREPLFHLPARRVLLVHMRHGRFMQRLETCKERSAIELAVRIERQRLIDDDIARHHVIRQYARCLLEQRVRIDIAGDARTQPLRTIHVVREHRRRAHVRETLQHALHFARLDAISANLDLIVGTSEVFERAIRCNARQIARSIHTLARHERVRHEALGAASGLSVIAARHARATQIKLACRAGGHGVHVLVEHVDACVGERCAQRQAALHVVIVRHRVHCDADRRFRRSVMIEDAACRRERGDLREQRRRGRFAADDQRARGQHAARIGGAQQRRQMTRHDLQYIDAMLRHVLPEGIRIERPVGGNQMQRARRAQRAEQGGVTEIGGGRRDHRERRVLAHADRLEHAAHVVAERGMAHRHALGLARRSGRVDQIRGLSAMKRARRLGCVRFDVE</sequence>
<dbReference type="AntiFam" id="ANF00178">
    <property type="entry name" value="Shadow ORF (opposite dhbF)"/>
</dbReference>
<dbReference type="Proteomes" id="UP000054911">
    <property type="component" value="Unassembled WGS sequence"/>
</dbReference>
<dbReference type="AlphaFoldDB" id="A0A158E4X3"/>
<comment type="caution">
    <text evidence="2">The sequence shown here is derived from an EMBL/GenBank/DDBJ whole genome shotgun (WGS) entry which is preliminary data.</text>
</comment>